<dbReference type="InterPro" id="IPR023198">
    <property type="entry name" value="PGP-like_dom2"/>
</dbReference>
<dbReference type="CDD" id="cd02603">
    <property type="entry name" value="HAD_sEH-N_like"/>
    <property type="match status" value="1"/>
</dbReference>
<dbReference type="PANTHER" id="PTHR43611">
    <property type="entry name" value="ALPHA-D-GLUCOSE 1-PHOSPHATE PHOSPHATASE"/>
    <property type="match status" value="1"/>
</dbReference>
<dbReference type="STRING" id="56192.UB38_13745"/>
<dbReference type="SFLD" id="SFLDS00003">
    <property type="entry name" value="Haloacid_Dehalogenase"/>
    <property type="match status" value="1"/>
</dbReference>
<dbReference type="PANTHER" id="PTHR43611:SF3">
    <property type="entry name" value="FLAVIN MONONUCLEOTIDE HYDROLASE 1, CHLOROPLATIC"/>
    <property type="match status" value="1"/>
</dbReference>
<evidence type="ECO:0000313" key="4">
    <source>
        <dbReference type="Proteomes" id="UP000241954"/>
    </source>
</evidence>
<dbReference type="Gene3D" id="3.40.50.1000">
    <property type="entry name" value="HAD superfamily/HAD-like"/>
    <property type="match status" value="1"/>
</dbReference>
<dbReference type="AlphaFoldDB" id="A0A0D8PWH0"/>
<evidence type="ECO:0000313" key="3">
    <source>
        <dbReference type="Proteomes" id="UP000241190"/>
    </source>
</evidence>
<keyword evidence="3" id="KW-1185">Reference proteome</keyword>
<dbReference type="Proteomes" id="UP000241954">
    <property type="component" value="Unassembled WGS sequence"/>
</dbReference>
<evidence type="ECO:0000313" key="1">
    <source>
        <dbReference type="EMBL" id="PSV98218.1"/>
    </source>
</evidence>
<proteinExistence type="predicted"/>
<dbReference type="InterPro" id="IPR023214">
    <property type="entry name" value="HAD_sf"/>
</dbReference>
<protein>
    <submittedName>
        <fullName evidence="1">HAD family phosphatase</fullName>
    </submittedName>
</protein>
<organism evidence="1 4">
    <name type="scientific">Photobacterium iliopiscarium</name>
    <dbReference type="NCBI Taxonomy" id="56192"/>
    <lineage>
        <taxon>Bacteria</taxon>
        <taxon>Pseudomonadati</taxon>
        <taxon>Pseudomonadota</taxon>
        <taxon>Gammaproteobacteria</taxon>
        <taxon>Vibrionales</taxon>
        <taxon>Vibrionaceae</taxon>
        <taxon>Photobacterium</taxon>
    </lineage>
</organism>
<dbReference type="PRINTS" id="PR00413">
    <property type="entry name" value="HADHALOGNASE"/>
</dbReference>
<dbReference type="Proteomes" id="UP000241190">
    <property type="component" value="Unassembled WGS sequence"/>
</dbReference>
<evidence type="ECO:0000313" key="2">
    <source>
        <dbReference type="EMBL" id="PSW98952.1"/>
    </source>
</evidence>
<reference evidence="1 4" key="1">
    <citation type="submission" date="2018-01" db="EMBL/GenBank/DDBJ databases">
        <title>Whole genome sequencing of Histamine producing bacteria.</title>
        <authorList>
            <person name="Butler K."/>
        </authorList>
    </citation>
    <scope>NUCLEOTIDE SEQUENCE [LARGE SCALE GENOMIC DNA]</scope>
    <source>
        <strain evidence="2 3">ATCC 51761</strain>
        <strain evidence="1 4">NCIMB 13481</strain>
    </source>
</reference>
<dbReference type="SFLD" id="SFLDG01129">
    <property type="entry name" value="C1.5:_HAD__Beta-PGM__Phosphata"/>
    <property type="match status" value="1"/>
</dbReference>
<accession>A0A0D8PWH0</accession>
<sequence>MNQPKIKNVIFDIGNVLVRWSPLEIVKLTFGEQVDTTEYAKRIFFSDLWQQLNKGELTESQAKLAYQQQLAFSFQQVEALFYYIKETQIQIYGMQALLKTVKDTGYNVYALTDNVIEIVETLQQRYNFWPLFDGAIISAEVGCLKPNPDIYHCLLTRYQLTANESVFIDDVLKNIEGAQHVGLYGIHFENVDQCRLALNELGVMV</sequence>
<name>A0A0D8PWH0_9GAMM</name>
<dbReference type="RefSeq" id="WP_045037422.1">
    <property type="nucleotide sequence ID" value="NZ_JZSR01000021.1"/>
</dbReference>
<dbReference type="InterPro" id="IPR006439">
    <property type="entry name" value="HAD-SF_hydro_IA"/>
</dbReference>
<dbReference type="InterPro" id="IPR036412">
    <property type="entry name" value="HAD-like_sf"/>
</dbReference>
<dbReference type="EMBL" id="PYOP01000005">
    <property type="protein sequence ID" value="PSW98952.1"/>
    <property type="molecule type" value="Genomic_DNA"/>
</dbReference>
<dbReference type="Pfam" id="PF00702">
    <property type="entry name" value="Hydrolase"/>
    <property type="match status" value="1"/>
</dbReference>
<dbReference type="EMBL" id="PYLW01000004">
    <property type="protein sequence ID" value="PSV98218.1"/>
    <property type="molecule type" value="Genomic_DNA"/>
</dbReference>
<dbReference type="SUPFAM" id="SSF56784">
    <property type="entry name" value="HAD-like"/>
    <property type="match status" value="1"/>
</dbReference>
<dbReference type="Gene3D" id="1.10.150.240">
    <property type="entry name" value="Putative phosphatase, domain 2"/>
    <property type="match status" value="1"/>
</dbReference>
<comment type="caution">
    <text evidence="1">The sequence shown here is derived from an EMBL/GenBank/DDBJ whole genome shotgun (WGS) entry which is preliminary data.</text>
</comment>
<gene>
    <name evidence="1" type="ORF">C9I88_06020</name>
    <name evidence="2" type="ORF">C9J52_04570</name>
</gene>
<dbReference type="NCBIfam" id="TIGR01509">
    <property type="entry name" value="HAD-SF-IA-v3"/>
    <property type="match status" value="1"/>
</dbReference>